<reference evidence="1" key="1">
    <citation type="submission" date="2020-11" db="EMBL/GenBank/DDBJ databases">
        <authorList>
            <consortium name="DOE Joint Genome Institute"/>
            <person name="Ahrendt S."/>
            <person name="Riley R."/>
            <person name="Andreopoulos W."/>
            <person name="LaButti K."/>
            <person name="Pangilinan J."/>
            <person name="Ruiz-duenas F.J."/>
            <person name="Barrasa J.M."/>
            <person name="Sanchez-Garcia M."/>
            <person name="Camarero S."/>
            <person name="Miyauchi S."/>
            <person name="Serrano A."/>
            <person name="Linde D."/>
            <person name="Babiker R."/>
            <person name="Drula E."/>
            <person name="Ayuso-Fernandez I."/>
            <person name="Pacheco R."/>
            <person name="Padilla G."/>
            <person name="Ferreira P."/>
            <person name="Barriuso J."/>
            <person name="Kellner H."/>
            <person name="Castanera R."/>
            <person name="Alfaro M."/>
            <person name="Ramirez L."/>
            <person name="Pisabarro A.G."/>
            <person name="Kuo A."/>
            <person name="Tritt A."/>
            <person name="Lipzen A."/>
            <person name="He G."/>
            <person name="Yan M."/>
            <person name="Ng V."/>
            <person name="Cullen D."/>
            <person name="Martin F."/>
            <person name="Rosso M.-N."/>
            <person name="Henrissat B."/>
            <person name="Hibbett D."/>
            <person name="Martinez A.T."/>
            <person name="Grigoriev I.V."/>
        </authorList>
    </citation>
    <scope>NUCLEOTIDE SEQUENCE</scope>
    <source>
        <strain evidence="1">AH 44721</strain>
    </source>
</reference>
<proteinExistence type="predicted"/>
<dbReference type="AlphaFoldDB" id="A0A9P5NYB3"/>
<evidence type="ECO:0000313" key="2">
    <source>
        <dbReference type="Proteomes" id="UP000724874"/>
    </source>
</evidence>
<dbReference type="Proteomes" id="UP000724874">
    <property type="component" value="Unassembled WGS sequence"/>
</dbReference>
<keyword evidence="2" id="KW-1185">Reference proteome</keyword>
<evidence type="ECO:0000313" key="1">
    <source>
        <dbReference type="EMBL" id="KAF8910647.1"/>
    </source>
</evidence>
<accession>A0A9P5NYB3</accession>
<comment type="caution">
    <text evidence="1">The sequence shown here is derived from an EMBL/GenBank/DDBJ whole genome shotgun (WGS) entry which is preliminary data.</text>
</comment>
<gene>
    <name evidence="1" type="ORF">CPB84DRAFT_1764262</name>
</gene>
<name>A0A9P5NYB3_GYMJU</name>
<dbReference type="EMBL" id="JADNYJ010000006">
    <property type="protein sequence ID" value="KAF8910647.1"/>
    <property type="molecule type" value="Genomic_DNA"/>
</dbReference>
<sequence length="60" mass="6672">MLLKKHNITEGIFFVCNGSVPDETRLGGPPKGFRIAADNKILPHVSKIQGIVRNAFQRQL</sequence>
<organism evidence="1 2">
    <name type="scientific">Gymnopilus junonius</name>
    <name type="common">Spectacular rustgill mushroom</name>
    <name type="synonym">Gymnopilus spectabilis subsp. junonius</name>
    <dbReference type="NCBI Taxonomy" id="109634"/>
    <lineage>
        <taxon>Eukaryota</taxon>
        <taxon>Fungi</taxon>
        <taxon>Dikarya</taxon>
        <taxon>Basidiomycota</taxon>
        <taxon>Agaricomycotina</taxon>
        <taxon>Agaricomycetes</taxon>
        <taxon>Agaricomycetidae</taxon>
        <taxon>Agaricales</taxon>
        <taxon>Agaricineae</taxon>
        <taxon>Hymenogastraceae</taxon>
        <taxon>Gymnopilus</taxon>
    </lineage>
</organism>
<protein>
    <submittedName>
        <fullName evidence="1">Uncharacterized protein</fullName>
    </submittedName>
</protein>